<dbReference type="InterPro" id="IPR004244">
    <property type="entry name" value="Transposase_22"/>
</dbReference>
<reference evidence="3" key="3">
    <citation type="submission" date="2025-08" db="UniProtKB">
        <authorList>
            <consortium name="Ensembl"/>
        </authorList>
    </citation>
    <scope>IDENTIFICATION</scope>
</reference>
<reference evidence="3 4" key="1">
    <citation type="submission" date="2018-05" db="EMBL/GenBank/DDBJ databases">
        <authorList>
            <person name="Datahose"/>
        </authorList>
    </citation>
    <scope>NUCLEOTIDE SEQUENCE</scope>
</reference>
<evidence type="ECO:0000313" key="4">
    <source>
        <dbReference type="Proteomes" id="UP000265100"/>
    </source>
</evidence>
<reference evidence="3" key="4">
    <citation type="submission" date="2025-09" db="UniProtKB">
        <authorList>
            <consortium name="Ensembl"/>
        </authorList>
    </citation>
    <scope>IDENTIFICATION</scope>
</reference>
<dbReference type="STRING" id="8154.ENSACLP00000029329"/>
<keyword evidence="4" id="KW-1185">Reference proteome</keyword>
<reference evidence="4" key="2">
    <citation type="submission" date="2023-03" db="EMBL/GenBank/DDBJ databases">
        <authorList>
            <consortium name="Wellcome Sanger Institute Data Sharing"/>
        </authorList>
    </citation>
    <scope>NUCLEOTIDE SEQUENCE [LARGE SCALE GENOMIC DNA]</scope>
</reference>
<sequence>ETFIFSLPTMPGPGKITKEKTKSTTQTKISVFGGEASASETCAAKKPATMSEHGPADSGNMKERLQHAIREEFAGIENKLANAQTALWDKLEGAVAKFSSKADEVVAAMNEMQKKLSDCVGRVEQTEKRISNVEDEHVVMGTTISRLEKENKALMDKVVDLETRSRRNNLRLVGVPEGEEGADTCGFLENWITDVLELNTSRSPLVIERAHRIGPTRKPEEPPRTLIMCFLNYKQKDMVLRAARSKKDILYKNKRVRFYEDVATEVHKQQKKFGGVRQQLWKMGLRSGIVPPAKLIVTYKEQIHRFSMPEEVQSFIKQIQESQK</sequence>
<feature type="coiled-coil region" evidence="1">
    <location>
        <begin position="109"/>
        <end position="164"/>
    </location>
</feature>
<protein>
    <recommendedName>
        <fullName evidence="2">L1 transposable element RRM domain-containing protein</fullName>
    </recommendedName>
</protein>
<evidence type="ECO:0000259" key="2">
    <source>
        <dbReference type="Pfam" id="PF02994"/>
    </source>
</evidence>
<dbReference type="AlphaFoldDB" id="A0A3P8QK11"/>
<dbReference type="FunFam" id="3.30.70.1820:FF:000004">
    <property type="entry name" value="Uncharacterized protein"/>
    <property type="match status" value="1"/>
</dbReference>
<keyword evidence="1" id="KW-0175">Coiled coil</keyword>
<dbReference type="PANTHER" id="PTHR11505">
    <property type="entry name" value="L1 TRANSPOSABLE ELEMENT-RELATED"/>
    <property type="match status" value="1"/>
</dbReference>
<dbReference type="Proteomes" id="UP000265100">
    <property type="component" value="Chromosome 12"/>
</dbReference>
<dbReference type="Gene3D" id="1.10.287.1490">
    <property type="match status" value="1"/>
</dbReference>
<dbReference type="Bgee" id="ENSACLG00000019871">
    <property type="expression patterns" value="Expressed in testis"/>
</dbReference>
<dbReference type="Ensembl" id="ENSACLT00000030016.2">
    <property type="protein sequence ID" value="ENSACLP00000029329.2"/>
    <property type="gene ID" value="ENSACLG00000019871.2"/>
</dbReference>
<proteinExistence type="predicted"/>
<evidence type="ECO:0000256" key="1">
    <source>
        <dbReference type="SAM" id="Coils"/>
    </source>
</evidence>
<evidence type="ECO:0000313" key="3">
    <source>
        <dbReference type="Ensembl" id="ENSACLP00000029329.2"/>
    </source>
</evidence>
<dbReference type="GeneTree" id="ENSGT00940000160789"/>
<organism evidence="3 4">
    <name type="scientific">Astatotilapia calliptera</name>
    <name type="common">Eastern happy</name>
    <name type="synonym">Chromis callipterus</name>
    <dbReference type="NCBI Taxonomy" id="8154"/>
    <lineage>
        <taxon>Eukaryota</taxon>
        <taxon>Metazoa</taxon>
        <taxon>Chordata</taxon>
        <taxon>Craniata</taxon>
        <taxon>Vertebrata</taxon>
        <taxon>Euteleostomi</taxon>
        <taxon>Actinopterygii</taxon>
        <taxon>Neopterygii</taxon>
        <taxon>Teleostei</taxon>
        <taxon>Neoteleostei</taxon>
        <taxon>Acanthomorphata</taxon>
        <taxon>Ovalentaria</taxon>
        <taxon>Cichlomorphae</taxon>
        <taxon>Cichliformes</taxon>
        <taxon>Cichlidae</taxon>
        <taxon>African cichlids</taxon>
        <taxon>Pseudocrenilabrinae</taxon>
        <taxon>Haplochromini</taxon>
        <taxon>Astatotilapia</taxon>
    </lineage>
</organism>
<dbReference type="Pfam" id="PF02994">
    <property type="entry name" value="Transposase_22"/>
    <property type="match status" value="1"/>
</dbReference>
<feature type="domain" description="L1 transposable element RRM" evidence="2">
    <location>
        <begin position="167"/>
        <end position="259"/>
    </location>
</feature>
<dbReference type="Gene3D" id="3.30.70.1820">
    <property type="entry name" value="L1 transposable element, RRM domain"/>
    <property type="match status" value="1"/>
</dbReference>
<accession>A0A3P8QK11</accession>
<dbReference type="InterPro" id="IPR043636">
    <property type="entry name" value="L1_RRM_dom"/>
</dbReference>
<name>A0A3P8QK11_ASTCA</name>